<name>A0ABM8WG59_9BURK</name>
<proteinExistence type="predicted"/>
<reference evidence="1 2" key="1">
    <citation type="submission" date="2021-08" db="EMBL/GenBank/DDBJ databases">
        <authorList>
            <person name="Peeters C."/>
        </authorList>
    </citation>
    <scope>NUCLEOTIDE SEQUENCE [LARGE SCALE GENOMIC DNA]</scope>
    <source>
        <strain evidence="1 2">LMG 21510</strain>
    </source>
</reference>
<dbReference type="InterPro" id="IPR029045">
    <property type="entry name" value="ClpP/crotonase-like_dom_sf"/>
</dbReference>
<dbReference type="CDD" id="cd06558">
    <property type="entry name" value="crotonase-like"/>
    <property type="match status" value="1"/>
</dbReference>
<dbReference type="EMBL" id="CAJZAH010000001">
    <property type="protein sequence ID" value="CAG9166330.1"/>
    <property type="molecule type" value="Genomic_DNA"/>
</dbReference>
<dbReference type="GO" id="GO:0004300">
    <property type="term" value="F:enoyl-CoA hydratase activity"/>
    <property type="evidence" value="ECO:0007669"/>
    <property type="project" value="UniProtKB-EC"/>
</dbReference>
<dbReference type="RefSeq" id="WP_222205856.1">
    <property type="nucleotide sequence ID" value="NZ_CAJZAH010000001.1"/>
</dbReference>
<evidence type="ECO:0000313" key="2">
    <source>
        <dbReference type="Proteomes" id="UP000721236"/>
    </source>
</evidence>
<gene>
    <name evidence="1" type="ORF">LMG21510_00344</name>
</gene>
<dbReference type="InterPro" id="IPR001753">
    <property type="entry name" value="Enoyl-CoA_hydra/iso"/>
</dbReference>
<dbReference type="PANTHER" id="PTHR11941:SF133">
    <property type="entry name" value="1,2-EPOXYPHENYLACETYL-COA ISOMERASE"/>
    <property type="match status" value="1"/>
</dbReference>
<dbReference type="Gene3D" id="3.90.226.10">
    <property type="entry name" value="2-enoyl-CoA Hydratase, Chain A, domain 1"/>
    <property type="match status" value="1"/>
</dbReference>
<evidence type="ECO:0000313" key="1">
    <source>
        <dbReference type="EMBL" id="CAG9166330.1"/>
    </source>
</evidence>
<dbReference type="Pfam" id="PF00378">
    <property type="entry name" value="ECH_1"/>
    <property type="match status" value="1"/>
</dbReference>
<dbReference type="NCBIfam" id="NF004857">
    <property type="entry name" value="PRK06210.1"/>
    <property type="match status" value="1"/>
</dbReference>
<sequence length="276" mass="30561">MSHTTHEELTVTRAGRNGRVAVVTMNRPDKLNALTQVMEAELRDAMETLDRDDEVRVVVLTGAGKGFCAGMDINALEILPPDDIRAARWMRPFDMNRRADYQTRYGYFPALRKPVIAAINGAAAGLGLVFALYSDMRFASANAAFSTAFARRGLIAEHGIAWLLPRTVGPGHAADLLYSARKVLADEALRIGLVDRLYAPDALMEETIGYADDLAENVSPRSIGVMKRQMWEQPFQTLAEATRLANAEMFESIQSADFKEGVAHFIERRPARFTGQ</sequence>
<protein>
    <submittedName>
        <fullName evidence="1">Enoyl-CoA hydratase echA12</fullName>
        <ecNumber evidence="1">4.2.1.17</ecNumber>
    </submittedName>
</protein>
<dbReference type="PANTHER" id="PTHR11941">
    <property type="entry name" value="ENOYL-COA HYDRATASE-RELATED"/>
    <property type="match status" value="1"/>
</dbReference>
<dbReference type="SUPFAM" id="SSF52096">
    <property type="entry name" value="ClpP/crotonase"/>
    <property type="match status" value="1"/>
</dbReference>
<comment type="caution">
    <text evidence="1">The sequence shown here is derived from an EMBL/GenBank/DDBJ whole genome shotgun (WGS) entry which is preliminary data.</text>
</comment>
<organism evidence="1 2">
    <name type="scientific">Cupriavidus respiraculi</name>
    <dbReference type="NCBI Taxonomy" id="195930"/>
    <lineage>
        <taxon>Bacteria</taxon>
        <taxon>Pseudomonadati</taxon>
        <taxon>Pseudomonadota</taxon>
        <taxon>Betaproteobacteria</taxon>
        <taxon>Burkholderiales</taxon>
        <taxon>Burkholderiaceae</taxon>
        <taxon>Cupriavidus</taxon>
    </lineage>
</organism>
<dbReference type="EC" id="4.2.1.17" evidence="1"/>
<accession>A0ABM8WG59</accession>
<dbReference type="Proteomes" id="UP000721236">
    <property type="component" value="Unassembled WGS sequence"/>
</dbReference>
<keyword evidence="2" id="KW-1185">Reference proteome</keyword>
<keyword evidence="1" id="KW-0456">Lyase</keyword>